<dbReference type="EMBL" id="QNRF01000004">
    <property type="protein sequence ID" value="RBO83455.1"/>
    <property type="molecule type" value="Genomic_DNA"/>
</dbReference>
<accession>A0A366D0N1</accession>
<evidence type="ECO:0000313" key="2">
    <source>
        <dbReference type="Proteomes" id="UP000252086"/>
    </source>
</evidence>
<dbReference type="Proteomes" id="UP000252086">
    <property type="component" value="Unassembled WGS sequence"/>
</dbReference>
<keyword evidence="2" id="KW-1185">Reference proteome</keyword>
<dbReference type="AlphaFoldDB" id="A0A366D0N1"/>
<reference evidence="1 2" key="1">
    <citation type="submission" date="2018-06" db="EMBL/GenBank/DDBJ databases">
        <title>Genomic Encyclopedia of Type Strains, Phase III (KMG-III): the genomes of soil and plant-associated and newly described type strains.</title>
        <authorList>
            <person name="Whitman W."/>
        </authorList>
    </citation>
    <scope>NUCLEOTIDE SEQUENCE [LARGE SCALE GENOMIC DNA]</scope>
    <source>
        <strain evidence="1 2">CECT 7732</strain>
    </source>
</reference>
<proteinExistence type="predicted"/>
<sequence>MGLNTPRQMAARIQETINHPDTKAEMFQDTHKNVQLIIKNERTNTFIHLSASPKNGDLGTIYEPRVGAHRAFQEKLLSSIGRTNSSATPSDTLKILDDF</sequence>
<gene>
    <name evidence="1" type="ORF">DFP76_104274</name>
</gene>
<evidence type="ECO:0000313" key="1">
    <source>
        <dbReference type="EMBL" id="RBO83455.1"/>
    </source>
</evidence>
<name>A0A366D0N1_9GAMM</name>
<protein>
    <submittedName>
        <fullName evidence="1">Uncharacterized protein</fullName>
    </submittedName>
</protein>
<organism evidence="1 2">
    <name type="scientific">Marinomonas aquiplantarum</name>
    <dbReference type="NCBI Taxonomy" id="491951"/>
    <lineage>
        <taxon>Bacteria</taxon>
        <taxon>Pseudomonadati</taxon>
        <taxon>Pseudomonadota</taxon>
        <taxon>Gammaproteobacteria</taxon>
        <taxon>Oceanospirillales</taxon>
        <taxon>Oceanospirillaceae</taxon>
        <taxon>Marinomonas</taxon>
    </lineage>
</organism>
<comment type="caution">
    <text evidence="1">The sequence shown here is derived from an EMBL/GenBank/DDBJ whole genome shotgun (WGS) entry which is preliminary data.</text>
</comment>